<feature type="compositionally biased region" description="Pro residues" evidence="1">
    <location>
        <begin position="195"/>
        <end position="215"/>
    </location>
</feature>
<sequence>MSWPPHCFRRSVPWPPAPGAHRLGVTPTWGSVWRTIPQARSVVPLPEPCFGATIPCTGSCVRDSAGTAASRSGKPQRRVPGDTLPSGPGPPPQDLLKNTLSVVDGVGHVPAVVIGTADTRDITVLGQMLGTPPWAASPANPAGMCGTRRQWPRQMADRTILPRQGKYQPITCLGQSRCPRRAPLRWVVERALLPAPAPTTTPPPGGPPPGPPEPGLLPTAPFVPIGALASGDPRRHRCGLPGATGAGRTCFGLVCRRRHGDETGQLSVEFFTDMLAHSSALSGEKPGLVRGDSFSSGARTRLRIAPDVTLVRNSTAPQSNSSTTGSSSYRHIPPLETATVQSSGRGEFRTQNRQALSDLAQGMRPPGSGWMGCLTSSGCRSRQSDNSSTSVVNCLK</sequence>
<reference evidence="2 3" key="1">
    <citation type="journal article" date="2009" name="Stand. Genomic Sci.">
        <title>Complete genome sequence of Actinosynnema mirum type strain (101).</title>
        <authorList>
            <person name="Land M."/>
            <person name="Lapidus A."/>
            <person name="Mayilraj S."/>
            <person name="Chen F."/>
            <person name="Copeland A."/>
            <person name="Del Rio T.G."/>
            <person name="Nolan M."/>
            <person name="Lucas S."/>
            <person name="Tice H."/>
            <person name="Cheng J.F."/>
            <person name="Chertkov O."/>
            <person name="Bruce D."/>
            <person name="Goodwin L."/>
            <person name="Pitluck S."/>
            <person name="Rohde M."/>
            <person name="Goker M."/>
            <person name="Pati A."/>
            <person name="Ivanova N."/>
            <person name="Mavromatis K."/>
            <person name="Chen A."/>
            <person name="Palaniappan K."/>
            <person name="Hauser L."/>
            <person name="Chang Y.J."/>
            <person name="Jeffries C.C."/>
            <person name="Brettin T."/>
            <person name="Detter J.C."/>
            <person name="Han C."/>
            <person name="Chain P."/>
            <person name="Tindall B.J."/>
            <person name="Bristow J."/>
            <person name="Eisen J.A."/>
            <person name="Markowitz V."/>
            <person name="Hugenholtz P."/>
            <person name="Kyrpides N.C."/>
            <person name="Klenk H.P."/>
        </authorList>
    </citation>
    <scope>NUCLEOTIDE SEQUENCE [LARGE SCALE GENOMIC DNA]</scope>
    <source>
        <strain evidence="3">ATCC 29888 / DSM 43827 / JCM 3225 / NBRC 14064 / NCIMB 13271 / NRRL B-12336 / IMRU 3971 / 101</strain>
    </source>
</reference>
<dbReference type="EMBL" id="CP001630">
    <property type="protein sequence ID" value="ACU38416.1"/>
    <property type="molecule type" value="Genomic_DNA"/>
</dbReference>
<feature type="region of interest" description="Disordered" evidence="1">
    <location>
        <begin position="313"/>
        <end position="333"/>
    </location>
</feature>
<dbReference type="KEGG" id="ami:Amir_4580"/>
<feature type="region of interest" description="Disordered" evidence="1">
    <location>
        <begin position="376"/>
        <end position="396"/>
    </location>
</feature>
<keyword evidence="3" id="KW-1185">Reference proteome</keyword>
<dbReference type="HOGENOM" id="CLU_695655_0_0_11"/>
<evidence type="ECO:0000256" key="1">
    <source>
        <dbReference type="SAM" id="MobiDB-lite"/>
    </source>
</evidence>
<feature type="region of interest" description="Disordered" evidence="1">
    <location>
        <begin position="195"/>
        <end position="219"/>
    </location>
</feature>
<dbReference type="Proteomes" id="UP000002213">
    <property type="component" value="Chromosome"/>
</dbReference>
<feature type="compositionally biased region" description="Low complexity" evidence="1">
    <location>
        <begin position="319"/>
        <end position="328"/>
    </location>
</feature>
<dbReference type="AlphaFoldDB" id="C6WLM3"/>
<gene>
    <name evidence="2" type="ordered locus">Amir_4580</name>
</gene>
<proteinExistence type="predicted"/>
<protein>
    <submittedName>
        <fullName evidence="2">Uncharacterized protein</fullName>
    </submittedName>
</protein>
<name>C6WLM3_ACTMD</name>
<feature type="region of interest" description="Disordered" evidence="1">
    <location>
        <begin position="64"/>
        <end position="93"/>
    </location>
</feature>
<evidence type="ECO:0000313" key="3">
    <source>
        <dbReference type="Proteomes" id="UP000002213"/>
    </source>
</evidence>
<organism evidence="2 3">
    <name type="scientific">Actinosynnema mirum (strain ATCC 29888 / DSM 43827 / JCM 3225 / NBRC 14064 / NCIMB 13271 / NRRL B-12336 / IMRU 3971 / 101)</name>
    <dbReference type="NCBI Taxonomy" id="446462"/>
    <lineage>
        <taxon>Bacteria</taxon>
        <taxon>Bacillati</taxon>
        <taxon>Actinomycetota</taxon>
        <taxon>Actinomycetes</taxon>
        <taxon>Pseudonocardiales</taxon>
        <taxon>Pseudonocardiaceae</taxon>
        <taxon>Actinosynnema</taxon>
    </lineage>
</organism>
<evidence type="ECO:0000313" key="2">
    <source>
        <dbReference type="EMBL" id="ACU38416.1"/>
    </source>
</evidence>
<accession>C6WLM3</accession>